<organism evidence="1 2">
    <name type="scientific">Dufourea novaeangliae</name>
    <name type="common">Sweat bee</name>
    <dbReference type="NCBI Taxonomy" id="178035"/>
    <lineage>
        <taxon>Eukaryota</taxon>
        <taxon>Metazoa</taxon>
        <taxon>Ecdysozoa</taxon>
        <taxon>Arthropoda</taxon>
        <taxon>Hexapoda</taxon>
        <taxon>Insecta</taxon>
        <taxon>Pterygota</taxon>
        <taxon>Neoptera</taxon>
        <taxon>Endopterygota</taxon>
        <taxon>Hymenoptera</taxon>
        <taxon>Apocrita</taxon>
        <taxon>Aculeata</taxon>
        <taxon>Apoidea</taxon>
        <taxon>Anthophila</taxon>
        <taxon>Halictidae</taxon>
        <taxon>Rophitinae</taxon>
        <taxon>Dufourea</taxon>
    </lineage>
</organism>
<accession>A0A154P6E3</accession>
<dbReference type="Proteomes" id="UP000076502">
    <property type="component" value="Unassembled WGS sequence"/>
</dbReference>
<keyword evidence="2" id="KW-1185">Reference proteome</keyword>
<gene>
    <name evidence="1" type="ORF">WN55_09429</name>
</gene>
<evidence type="ECO:0000313" key="1">
    <source>
        <dbReference type="EMBL" id="KZC07437.1"/>
    </source>
</evidence>
<proteinExistence type="predicted"/>
<reference evidence="1 2" key="1">
    <citation type="submission" date="2015-07" db="EMBL/GenBank/DDBJ databases">
        <title>The genome of Dufourea novaeangliae.</title>
        <authorList>
            <person name="Pan H."/>
            <person name="Kapheim K."/>
        </authorList>
    </citation>
    <scope>NUCLEOTIDE SEQUENCE [LARGE SCALE GENOMIC DNA]</scope>
    <source>
        <strain evidence="1">0120121106</strain>
        <tissue evidence="1">Whole body</tissue>
    </source>
</reference>
<name>A0A154P6E3_DUFNO</name>
<dbReference type="AlphaFoldDB" id="A0A154P6E3"/>
<protein>
    <submittedName>
        <fullName evidence="1">Uncharacterized protein</fullName>
    </submittedName>
</protein>
<dbReference type="EMBL" id="KQ434826">
    <property type="protein sequence ID" value="KZC07437.1"/>
    <property type="molecule type" value="Genomic_DNA"/>
</dbReference>
<sequence length="239" mass="27302">MTRLPLFARIDVRLEGHILLAPDAEITLDRASAHRTTVELPKTRGADTGVPADTHGLVGMWVPVVPTGQEDHQRVAETWWRAEFQLGRRKRQSQRLLAVRLIRLWRRQVLRVALKKRAVQGRVPEGAPGLPKRQMKLPYADTPDRLQRILHLTRHLAFNLCKQKSGLCLFRLTGISALETFVKLEGEGNVDLHHLHLGYAWRMCHYASTAAEHQFVAVNTKYDHVPAQINRTPFHLIDP</sequence>
<evidence type="ECO:0000313" key="2">
    <source>
        <dbReference type="Proteomes" id="UP000076502"/>
    </source>
</evidence>